<evidence type="ECO:0000313" key="2">
    <source>
        <dbReference type="EMBL" id="EIM25412.1"/>
    </source>
</evidence>
<feature type="transmembrane region" description="Helical" evidence="1">
    <location>
        <begin position="117"/>
        <end position="139"/>
    </location>
</feature>
<feature type="transmembrane region" description="Helical" evidence="1">
    <location>
        <begin position="146"/>
        <end position="165"/>
    </location>
</feature>
<proteinExistence type="predicted"/>
<dbReference type="eggNOG" id="COG3247">
    <property type="taxonomic scope" value="Bacteria"/>
</dbReference>
<feature type="transmembrane region" description="Helical" evidence="1">
    <location>
        <begin position="81"/>
        <end position="105"/>
    </location>
</feature>
<organism evidence="2 3">
    <name type="scientific">Microvirga lotononidis</name>
    <dbReference type="NCBI Taxonomy" id="864069"/>
    <lineage>
        <taxon>Bacteria</taxon>
        <taxon>Pseudomonadati</taxon>
        <taxon>Pseudomonadota</taxon>
        <taxon>Alphaproteobacteria</taxon>
        <taxon>Hyphomicrobiales</taxon>
        <taxon>Methylobacteriaceae</taxon>
        <taxon>Microvirga</taxon>
    </lineage>
</organism>
<reference evidence="2 3" key="1">
    <citation type="submission" date="2012-02" db="EMBL/GenBank/DDBJ databases">
        <title>Improved High-Quality Draft sequence of Microvirga sp. WSM3557.</title>
        <authorList>
            <consortium name="US DOE Joint Genome Institute"/>
            <person name="Lucas S."/>
            <person name="Han J."/>
            <person name="Lapidus A."/>
            <person name="Cheng J.-F."/>
            <person name="Goodwin L."/>
            <person name="Pitluck S."/>
            <person name="Peters L."/>
            <person name="Zhang X."/>
            <person name="Detter J.C."/>
            <person name="Han C."/>
            <person name="Tapia R."/>
            <person name="Land M."/>
            <person name="Hauser L."/>
            <person name="Kyrpides N."/>
            <person name="Ivanova N."/>
            <person name="Pagani I."/>
            <person name="Brau L."/>
            <person name="Yates R."/>
            <person name="O'Hara G."/>
            <person name="Rui T."/>
            <person name="Howieson J."/>
            <person name="Reeve W."/>
            <person name="Woyke T."/>
        </authorList>
    </citation>
    <scope>NUCLEOTIDE SEQUENCE [LARGE SCALE GENOMIC DNA]</scope>
    <source>
        <strain evidence="2 3">WSM3557</strain>
    </source>
</reference>
<dbReference type="PANTHER" id="PTHR34989:SF1">
    <property type="entry name" value="PROTEIN HDED"/>
    <property type="match status" value="1"/>
</dbReference>
<dbReference type="RefSeq" id="WP_009493872.1">
    <property type="nucleotide sequence ID" value="NZ_CP141048.1"/>
</dbReference>
<dbReference type="AlphaFoldDB" id="I4YN70"/>
<evidence type="ECO:0008006" key="4">
    <source>
        <dbReference type="Google" id="ProtNLM"/>
    </source>
</evidence>
<feature type="transmembrane region" description="Helical" evidence="1">
    <location>
        <begin position="171"/>
        <end position="193"/>
    </location>
</feature>
<dbReference type="GO" id="GO:0005886">
    <property type="term" value="C:plasma membrane"/>
    <property type="evidence" value="ECO:0007669"/>
    <property type="project" value="TreeGrafter"/>
</dbReference>
<evidence type="ECO:0000256" key="1">
    <source>
        <dbReference type="SAM" id="Phobius"/>
    </source>
</evidence>
<keyword evidence="1" id="KW-0812">Transmembrane</keyword>
<dbReference type="InterPro" id="IPR052712">
    <property type="entry name" value="Acid_resist_chaperone_HdeD"/>
</dbReference>
<keyword evidence="3" id="KW-1185">Reference proteome</keyword>
<feature type="transmembrane region" description="Helical" evidence="1">
    <location>
        <begin position="49"/>
        <end position="69"/>
    </location>
</feature>
<sequence length="201" mass="21201">MNVHDAVPDSAAPSLREPMPRIRRLLSAVIIVGGVMVLADAALESGISTTFVGAVVTVVGLFEIIHAVWMRGWGGLGWQTLLGLLYVAVGLVLVVGAGSGGMISASGIARSARSGELLLTYGLGLLLVLSGIVRVLLGWSRWRDRGWMMILSGSFGVVAGLIVVAEFPKMGLWLFGLVLGIDLILHGAAWLGFPYQWGRGP</sequence>
<keyword evidence="1" id="KW-1133">Transmembrane helix</keyword>
<dbReference type="PATRIC" id="fig|864069.3.peg.6574"/>
<dbReference type="HOGENOM" id="CLU_091585_2_0_5"/>
<evidence type="ECO:0000313" key="3">
    <source>
        <dbReference type="Proteomes" id="UP000003947"/>
    </source>
</evidence>
<protein>
    <recommendedName>
        <fullName evidence="4">HdeD family acid-resistance protein</fullName>
    </recommendedName>
</protein>
<name>I4YN70_9HYPH</name>
<dbReference type="EMBL" id="JH660647">
    <property type="protein sequence ID" value="EIM25412.1"/>
    <property type="molecule type" value="Genomic_DNA"/>
</dbReference>
<dbReference type="Pfam" id="PF03729">
    <property type="entry name" value="DUF308"/>
    <property type="match status" value="2"/>
</dbReference>
<keyword evidence="1" id="KW-0472">Membrane</keyword>
<dbReference type="Proteomes" id="UP000003947">
    <property type="component" value="Unassembled WGS sequence"/>
</dbReference>
<accession>I4YN70</accession>
<dbReference type="PANTHER" id="PTHR34989">
    <property type="entry name" value="PROTEIN HDED"/>
    <property type="match status" value="1"/>
</dbReference>
<dbReference type="OrthoDB" id="9815400at2"/>
<gene>
    <name evidence="2" type="ORF">MicloDRAFT_00061380</name>
</gene>
<feature type="transmembrane region" description="Helical" evidence="1">
    <location>
        <begin position="25"/>
        <end position="43"/>
    </location>
</feature>
<dbReference type="InterPro" id="IPR005325">
    <property type="entry name" value="DUF308_memb"/>
</dbReference>
<dbReference type="STRING" id="864069.MicloDRAFT_00061380"/>